<dbReference type="InterPro" id="IPR051027">
    <property type="entry name" value="bZIP_transcription_factors"/>
</dbReference>
<dbReference type="Pfam" id="PF00170">
    <property type="entry name" value="bZIP_1"/>
    <property type="match status" value="1"/>
</dbReference>
<dbReference type="Gene3D" id="1.20.5.170">
    <property type="match status" value="1"/>
</dbReference>
<dbReference type="GO" id="GO:0005634">
    <property type="term" value="C:nucleus"/>
    <property type="evidence" value="ECO:0007669"/>
    <property type="project" value="UniProtKB-SubCell"/>
</dbReference>
<dbReference type="EnsemblFungi" id="FOXG_06996T0">
    <property type="protein sequence ID" value="FOXG_06996P0"/>
    <property type="gene ID" value="FOXG_06996"/>
</dbReference>
<dbReference type="Proteomes" id="UP000002489">
    <property type="component" value="Unassembled WGS sequence"/>
</dbReference>
<dbReference type="PROSITE" id="PS00036">
    <property type="entry name" value="BZIP_BASIC"/>
    <property type="match status" value="1"/>
</dbReference>
<feature type="compositionally biased region" description="Basic residues" evidence="5">
    <location>
        <begin position="134"/>
        <end position="143"/>
    </location>
</feature>
<dbReference type="InterPro" id="IPR004827">
    <property type="entry name" value="bZIP"/>
</dbReference>
<evidence type="ECO:0000256" key="4">
    <source>
        <dbReference type="ARBA" id="ARBA00023242"/>
    </source>
</evidence>
<evidence type="ECO:0000313" key="7">
    <source>
        <dbReference type="EnsemblFungi" id="FOXG_06996P0"/>
    </source>
</evidence>
<dbReference type="GO" id="GO:0003700">
    <property type="term" value="F:DNA-binding transcription factor activity"/>
    <property type="evidence" value="ECO:0007669"/>
    <property type="project" value="InterPro"/>
</dbReference>
<sequence>MLPAVSSSGPLLGALPASWYRYASGTAIRMSTSAFEDLSSQLINGAGASSFFKGAIDASPVLMEVGVGSTYNTLPTQPAQFKNLGGSEILQNILPPVMGDKKLNRRAHNRRQSQENEALFESSVFGQAVESPKPRKRGRKPKKQPKEQKVVDQQEEFDDDNLPKDPRRRRVLERNRIAANKCRLRKRDEALALASQEEAMEDQNRYLMTCLDYLTAETYHLKTQLLRHTEYNCVLIQKYIANEAQKCVNRLVACSTAFDTYGNSLSPCHGSPSGASGAEELDTQSLNGGSFLLTPRISSQPESGTSEVTGVMFDMMGLGPFKTTTMPPDSMGFTQSVLPLSFTEYGRGLSVYEGPREHQADEVAWGSYWQF</sequence>
<protein>
    <recommendedName>
        <fullName evidence="6">BZIP domain-containing protein</fullName>
    </recommendedName>
</protein>
<evidence type="ECO:0000256" key="1">
    <source>
        <dbReference type="ARBA" id="ARBA00004123"/>
    </source>
</evidence>
<evidence type="ECO:0000313" key="8">
    <source>
        <dbReference type="Proteomes" id="UP000002489"/>
    </source>
</evidence>
<reference evidence="8" key="1">
    <citation type="journal article" date="2012" name="Mol. Plant Microbe Interact.">
        <title>A highly conserved effector in Fusarium oxysporum is required for full virulence on Arabidopsis.</title>
        <authorList>
            <person name="Thatcher L.F."/>
            <person name="Gardiner D.M."/>
            <person name="Kazan K."/>
            <person name="Manners J."/>
        </authorList>
    </citation>
    <scope>NUCLEOTIDE SEQUENCE [LARGE SCALE GENOMIC DNA]</scope>
    <source>
        <strain evidence="8">Fo5176</strain>
    </source>
</reference>
<evidence type="ECO:0000256" key="2">
    <source>
        <dbReference type="ARBA" id="ARBA00023015"/>
    </source>
</evidence>
<evidence type="ECO:0000256" key="3">
    <source>
        <dbReference type="ARBA" id="ARBA00023163"/>
    </source>
</evidence>
<dbReference type="SMART" id="SM00338">
    <property type="entry name" value="BRLZ"/>
    <property type="match status" value="1"/>
</dbReference>
<feature type="domain" description="BZIP" evidence="6">
    <location>
        <begin position="165"/>
        <end position="228"/>
    </location>
</feature>
<dbReference type="InterPro" id="IPR046347">
    <property type="entry name" value="bZIP_sf"/>
</dbReference>
<evidence type="ECO:0000256" key="5">
    <source>
        <dbReference type="SAM" id="MobiDB-lite"/>
    </source>
</evidence>
<keyword evidence="4" id="KW-0539">Nucleus</keyword>
<dbReference type="SUPFAM" id="SSF57959">
    <property type="entry name" value="Leucine zipper domain"/>
    <property type="match status" value="1"/>
</dbReference>
<proteinExistence type="predicted"/>
<organism evidence="7 8">
    <name type="scientific">Fusarium oxysporum (strain Fo5176)</name>
    <name type="common">Fusarium vascular wilt</name>
    <dbReference type="NCBI Taxonomy" id="660025"/>
    <lineage>
        <taxon>Eukaryota</taxon>
        <taxon>Fungi</taxon>
        <taxon>Dikarya</taxon>
        <taxon>Ascomycota</taxon>
        <taxon>Pezizomycotina</taxon>
        <taxon>Sordariomycetes</taxon>
        <taxon>Hypocreomycetidae</taxon>
        <taxon>Hypocreales</taxon>
        <taxon>Nectriaceae</taxon>
        <taxon>Fusarium</taxon>
        <taxon>Fusarium oxysporum species complex</taxon>
    </lineage>
</organism>
<reference evidence="7" key="2">
    <citation type="submission" date="2025-08" db="UniProtKB">
        <authorList>
            <consortium name="EnsemblFungi"/>
        </authorList>
    </citation>
    <scope>IDENTIFICATION</scope>
    <source>
        <strain evidence="7">4287 / CBS 123668 / FGSC 9935 / NRRL 34936</strain>
    </source>
</reference>
<dbReference type="AlphaFoldDB" id="A0A0D2XSP4"/>
<keyword evidence="2" id="KW-0805">Transcription regulation</keyword>
<evidence type="ECO:0000259" key="6">
    <source>
        <dbReference type="PROSITE" id="PS50217"/>
    </source>
</evidence>
<accession>A0A0D2XSP4</accession>
<dbReference type="PANTHER" id="PTHR19304">
    <property type="entry name" value="CYCLIC-AMP RESPONSE ELEMENT BINDING PROTEIN"/>
    <property type="match status" value="1"/>
</dbReference>
<dbReference type="PROSITE" id="PS50217">
    <property type="entry name" value="BZIP"/>
    <property type="match status" value="1"/>
</dbReference>
<comment type="subcellular location">
    <subcellularLocation>
        <location evidence="1">Nucleus</location>
    </subcellularLocation>
</comment>
<name>A0A0D2XSP4_FUSOF</name>
<feature type="region of interest" description="Disordered" evidence="5">
    <location>
        <begin position="105"/>
        <end position="169"/>
    </location>
</feature>
<keyword evidence="3" id="KW-0804">Transcription</keyword>